<protein>
    <submittedName>
        <fullName evidence="1">Uncharacterized protein</fullName>
    </submittedName>
</protein>
<name>A0ABT6FID7_9BACT</name>
<proteinExistence type="predicted"/>
<organism evidence="1 2">
    <name type="scientific">Paludisphaera mucosa</name>
    <dbReference type="NCBI Taxonomy" id="3030827"/>
    <lineage>
        <taxon>Bacteria</taxon>
        <taxon>Pseudomonadati</taxon>
        <taxon>Planctomycetota</taxon>
        <taxon>Planctomycetia</taxon>
        <taxon>Isosphaerales</taxon>
        <taxon>Isosphaeraceae</taxon>
        <taxon>Paludisphaera</taxon>
    </lineage>
</organism>
<dbReference type="RefSeq" id="WP_277863591.1">
    <property type="nucleotide sequence ID" value="NZ_JARRAG010000002.1"/>
</dbReference>
<gene>
    <name evidence="1" type="ORF">PZE19_26390</name>
</gene>
<dbReference type="EMBL" id="JARRAG010000002">
    <property type="protein sequence ID" value="MDG3007307.1"/>
    <property type="molecule type" value="Genomic_DNA"/>
</dbReference>
<sequence>MSVHKMYIVDSNGVLFNCSVSSSDSPPWSLEFENDVLGRIALAGPDLFECLCQLRHWLASKDFRILVNGARIDAWPSSMARQMGGARKLYVTRIGSRAVFEDLVPIFGETTADKLGTVKEQADYHKQWLESLS</sequence>
<accession>A0ABT6FID7</accession>
<keyword evidence="2" id="KW-1185">Reference proteome</keyword>
<evidence type="ECO:0000313" key="1">
    <source>
        <dbReference type="EMBL" id="MDG3007307.1"/>
    </source>
</evidence>
<comment type="caution">
    <text evidence="1">The sequence shown here is derived from an EMBL/GenBank/DDBJ whole genome shotgun (WGS) entry which is preliminary data.</text>
</comment>
<reference evidence="1 2" key="1">
    <citation type="submission" date="2023-03" db="EMBL/GenBank/DDBJ databases">
        <title>Paludisphaera mucosa sp. nov. a novel planctomycete from northern fen.</title>
        <authorList>
            <person name="Ivanova A."/>
        </authorList>
    </citation>
    <scope>NUCLEOTIDE SEQUENCE [LARGE SCALE GENOMIC DNA]</scope>
    <source>
        <strain evidence="1 2">Pla2</strain>
    </source>
</reference>
<dbReference type="Proteomes" id="UP001216907">
    <property type="component" value="Unassembled WGS sequence"/>
</dbReference>
<evidence type="ECO:0000313" key="2">
    <source>
        <dbReference type="Proteomes" id="UP001216907"/>
    </source>
</evidence>